<reference evidence="1 2" key="1">
    <citation type="submission" date="2020-03" db="EMBL/GenBank/DDBJ databases">
        <title>Whole genome shotgun sequence of Phytohabitans flavus NBRC 107702.</title>
        <authorList>
            <person name="Komaki H."/>
            <person name="Tamura T."/>
        </authorList>
    </citation>
    <scope>NUCLEOTIDE SEQUENCE [LARGE SCALE GENOMIC DNA]</scope>
    <source>
        <strain evidence="1 2">NBRC 107702</strain>
    </source>
</reference>
<protein>
    <recommendedName>
        <fullName evidence="3">Conjugal transfer protein TraB</fullName>
    </recommendedName>
</protein>
<dbReference type="RefSeq" id="WP_173039155.1">
    <property type="nucleotide sequence ID" value="NZ_AP022870.1"/>
</dbReference>
<accession>A0A6F8XZH9</accession>
<keyword evidence="2" id="KW-1185">Reference proteome</keyword>
<reference evidence="1 2" key="2">
    <citation type="submission" date="2020-03" db="EMBL/GenBank/DDBJ databases">
        <authorList>
            <person name="Ichikawa N."/>
            <person name="Kimura A."/>
            <person name="Kitahashi Y."/>
            <person name="Uohara A."/>
        </authorList>
    </citation>
    <scope>NUCLEOTIDE SEQUENCE [LARGE SCALE GENOMIC DNA]</scope>
    <source>
        <strain evidence="1 2">NBRC 107702</strain>
    </source>
</reference>
<gene>
    <name evidence="1" type="ORF">Pflav_056660</name>
</gene>
<evidence type="ECO:0000313" key="2">
    <source>
        <dbReference type="Proteomes" id="UP000502508"/>
    </source>
</evidence>
<dbReference type="Proteomes" id="UP000502508">
    <property type="component" value="Chromosome"/>
</dbReference>
<dbReference type="AlphaFoldDB" id="A0A6F8XZH9"/>
<sequence>MQIIEHSIVGTRSAVLRLKRPGTALEFLVFPMIHVASPEFFAAVEERLRRCDLLVVEGIRGRSALSSALTMTYRVIPANRRSGLVKQNIPYRSLGVPVINPDTTAEEIDKSWSSVPIQHRLATYAVVPVVAAMQFFGGRQSLLRPEVEVNDLPSPHEEEFADGDFAEHIDRVTLHERDARLLDTLTEIHRTRADERIDVAVVYGAGHVPAIVRGLLDRHGYRVRTAEWLTVVAG</sequence>
<dbReference type="EMBL" id="AP022870">
    <property type="protein sequence ID" value="BCB79256.1"/>
    <property type="molecule type" value="Genomic_DNA"/>
</dbReference>
<proteinExistence type="predicted"/>
<dbReference type="KEGG" id="pfla:Pflav_056660"/>
<organism evidence="1 2">
    <name type="scientific">Phytohabitans flavus</name>
    <dbReference type="NCBI Taxonomy" id="1076124"/>
    <lineage>
        <taxon>Bacteria</taxon>
        <taxon>Bacillati</taxon>
        <taxon>Actinomycetota</taxon>
        <taxon>Actinomycetes</taxon>
        <taxon>Micromonosporales</taxon>
        <taxon>Micromonosporaceae</taxon>
    </lineage>
</organism>
<name>A0A6F8XZH9_9ACTN</name>
<evidence type="ECO:0008006" key="3">
    <source>
        <dbReference type="Google" id="ProtNLM"/>
    </source>
</evidence>
<evidence type="ECO:0000313" key="1">
    <source>
        <dbReference type="EMBL" id="BCB79256.1"/>
    </source>
</evidence>